<dbReference type="GO" id="GO:0006355">
    <property type="term" value="P:regulation of DNA-templated transcription"/>
    <property type="evidence" value="ECO:0007669"/>
    <property type="project" value="InterPro"/>
</dbReference>
<sequence>MMEYKGYQARVEFDDESGVFHGEVINTRDVITFQGQSVEELRQAFRDSVDDYLAYCAERGEEPEKPFSGRFVLRLTPEQHRLAALAARRSGKSLNAWIAEHIDEDARRELGG</sequence>
<accession>D5WU92</accession>
<name>D5WU92_KYRT2</name>
<dbReference type="KEGG" id="bts:Btus_2694"/>
<keyword evidence="2" id="KW-1185">Reference proteome</keyword>
<dbReference type="Pfam" id="PF05534">
    <property type="entry name" value="HicB"/>
    <property type="match status" value="1"/>
</dbReference>
<dbReference type="InterPro" id="IPR010985">
    <property type="entry name" value="Ribbon_hlx_hlx"/>
</dbReference>
<dbReference type="InterPro" id="IPR035069">
    <property type="entry name" value="TTHA1013/TTHA0281-like"/>
</dbReference>
<protein>
    <submittedName>
        <fullName evidence="1">HicB family protein</fullName>
    </submittedName>
</protein>
<dbReference type="InterPro" id="IPR008651">
    <property type="entry name" value="Uncharacterised_HicB"/>
</dbReference>
<dbReference type="SUPFAM" id="SSF47598">
    <property type="entry name" value="Ribbon-helix-helix"/>
    <property type="match status" value="1"/>
</dbReference>
<evidence type="ECO:0000313" key="2">
    <source>
        <dbReference type="Proteomes" id="UP000002368"/>
    </source>
</evidence>
<proteinExistence type="predicted"/>
<dbReference type="Proteomes" id="UP000002368">
    <property type="component" value="Chromosome"/>
</dbReference>
<dbReference type="HOGENOM" id="CLU_134927_1_1_9"/>
<dbReference type="AlphaFoldDB" id="D5WU92"/>
<dbReference type="eggNOG" id="COG4226">
    <property type="taxonomic scope" value="Bacteria"/>
</dbReference>
<organism evidence="1 2">
    <name type="scientific">Kyrpidia tusciae (strain DSM 2912 / NBRC 15312 / T2)</name>
    <name type="common">Bacillus tusciae</name>
    <dbReference type="NCBI Taxonomy" id="562970"/>
    <lineage>
        <taxon>Bacteria</taxon>
        <taxon>Bacillati</taxon>
        <taxon>Bacillota</taxon>
        <taxon>Bacilli</taxon>
        <taxon>Bacillales</taxon>
        <taxon>Alicyclobacillaceae</taxon>
        <taxon>Kyrpidia</taxon>
    </lineage>
</organism>
<dbReference type="Gene3D" id="1.20.5.780">
    <property type="entry name" value="Single helix bin"/>
    <property type="match status" value="1"/>
</dbReference>
<dbReference type="STRING" id="562970.Btus_2694"/>
<dbReference type="EMBL" id="CP002017">
    <property type="protein sequence ID" value="ADG07344.1"/>
    <property type="molecule type" value="Genomic_DNA"/>
</dbReference>
<evidence type="ECO:0000313" key="1">
    <source>
        <dbReference type="EMBL" id="ADG07344.1"/>
    </source>
</evidence>
<reference evidence="1 2" key="1">
    <citation type="journal article" date="2011" name="Stand. Genomic Sci.">
        <title>Complete genome sequence of the thermophilic, hydrogen-oxidizing Bacillus tusciae type strain (T2) and reclassification in the new genus, Kyrpidia gen. nov. as Kyrpidia tusciae comb. nov. and emendation of the family Alicyclobacillaceae da Costa and Rainey, 2010.</title>
        <authorList>
            <person name="Klenk H.P."/>
            <person name="Lapidus A."/>
            <person name="Chertkov O."/>
            <person name="Copeland A."/>
            <person name="Del Rio T.G."/>
            <person name="Nolan M."/>
            <person name="Lucas S."/>
            <person name="Chen F."/>
            <person name="Tice H."/>
            <person name="Cheng J.F."/>
            <person name="Han C."/>
            <person name="Bruce D."/>
            <person name="Goodwin L."/>
            <person name="Pitluck S."/>
            <person name="Pati A."/>
            <person name="Ivanova N."/>
            <person name="Mavromatis K."/>
            <person name="Daum C."/>
            <person name="Chen A."/>
            <person name="Palaniappan K."/>
            <person name="Chang Y.J."/>
            <person name="Land M."/>
            <person name="Hauser L."/>
            <person name="Jeffries C.D."/>
            <person name="Detter J.C."/>
            <person name="Rohde M."/>
            <person name="Abt B."/>
            <person name="Pukall R."/>
            <person name="Goker M."/>
            <person name="Bristow J."/>
            <person name="Markowitz V."/>
            <person name="Hugenholtz P."/>
            <person name="Eisen J.A."/>
        </authorList>
    </citation>
    <scope>NUCLEOTIDE SEQUENCE [LARGE SCALE GENOMIC DNA]</scope>
    <source>
        <strain evidence="1 2">DSM 2912</strain>
    </source>
</reference>
<dbReference type="SUPFAM" id="SSF143100">
    <property type="entry name" value="TTHA1013/TTHA0281-like"/>
    <property type="match status" value="1"/>
</dbReference>
<gene>
    <name evidence="1" type="ordered locus">Btus_2694</name>
</gene>